<reference evidence="2 3" key="1">
    <citation type="journal article" date="2019" name="New Phytol.">
        <title>Comparative genomics reveals unique wood-decay strategies and fruiting body development in the Schizophyllaceae.</title>
        <authorList>
            <person name="Almasi E."/>
            <person name="Sahu N."/>
            <person name="Krizsan K."/>
            <person name="Balint B."/>
            <person name="Kovacs G.M."/>
            <person name="Kiss B."/>
            <person name="Cseklye J."/>
            <person name="Drula E."/>
            <person name="Henrissat B."/>
            <person name="Nagy I."/>
            <person name="Chovatia M."/>
            <person name="Adam C."/>
            <person name="LaButti K."/>
            <person name="Lipzen A."/>
            <person name="Riley R."/>
            <person name="Grigoriev I.V."/>
            <person name="Nagy L.G."/>
        </authorList>
    </citation>
    <scope>NUCLEOTIDE SEQUENCE [LARGE SCALE GENOMIC DNA]</scope>
    <source>
        <strain evidence="2 3">NL-1724</strain>
    </source>
</reference>
<dbReference type="InterPro" id="IPR011333">
    <property type="entry name" value="SKP1/BTB/POZ_sf"/>
</dbReference>
<keyword evidence="3" id="KW-1185">Reference proteome</keyword>
<protein>
    <recommendedName>
        <fullName evidence="1">BTB domain-containing protein</fullName>
    </recommendedName>
</protein>
<proteinExistence type="predicted"/>
<evidence type="ECO:0000313" key="3">
    <source>
        <dbReference type="Proteomes" id="UP000320762"/>
    </source>
</evidence>
<dbReference type="OrthoDB" id="2757422at2759"/>
<organism evidence="2 3">
    <name type="scientific">Schizophyllum amplum</name>
    <dbReference type="NCBI Taxonomy" id="97359"/>
    <lineage>
        <taxon>Eukaryota</taxon>
        <taxon>Fungi</taxon>
        <taxon>Dikarya</taxon>
        <taxon>Basidiomycota</taxon>
        <taxon>Agaricomycotina</taxon>
        <taxon>Agaricomycetes</taxon>
        <taxon>Agaricomycetidae</taxon>
        <taxon>Agaricales</taxon>
        <taxon>Schizophyllaceae</taxon>
        <taxon>Schizophyllum</taxon>
    </lineage>
</organism>
<dbReference type="AlphaFoldDB" id="A0A550CNZ7"/>
<feature type="domain" description="BTB" evidence="1">
    <location>
        <begin position="16"/>
        <end position="123"/>
    </location>
</feature>
<gene>
    <name evidence="2" type="ORF">BD626DRAFT_396854</name>
</gene>
<dbReference type="InterPro" id="IPR000210">
    <property type="entry name" value="BTB/POZ_dom"/>
</dbReference>
<dbReference type="Gene3D" id="3.30.710.10">
    <property type="entry name" value="Potassium Channel Kv1.1, Chain A"/>
    <property type="match status" value="1"/>
</dbReference>
<feature type="non-terminal residue" evidence="2">
    <location>
        <position position="169"/>
    </location>
</feature>
<dbReference type="CDD" id="cd18186">
    <property type="entry name" value="BTB_POZ_ZBTB_KLHL-like"/>
    <property type="match status" value="1"/>
</dbReference>
<evidence type="ECO:0000259" key="1">
    <source>
        <dbReference type="SMART" id="SM00225"/>
    </source>
</evidence>
<dbReference type="SUPFAM" id="SSF54695">
    <property type="entry name" value="POZ domain"/>
    <property type="match status" value="1"/>
</dbReference>
<dbReference type="SMART" id="SM00225">
    <property type="entry name" value="BTB"/>
    <property type="match status" value="1"/>
</dbReference>
<comment type="caution">
    <text evidence="2">The sequence shown here is derived from an EMBL/GenBank/DDBJ whole genome shotgun (WGS) entry which is preliminary data.</text>
</comment>
<dbReference type="STRING" id="97359.A0A550CNZ7"/>
<dbReference type="EMBL" id="VDMD01000003">
    <property type="protein sequence ID" value="TRM66474.1"/>
    <property type="molecule type" value="Genomic_DNA"/>
</dbReference>
<evidence type="ECO:0000313" key="2">
    <source>
        <dbReference type="EMBL" id="TRM66474.1"/>
    </source>
</evidence>
<sequence length="169" mass="19043">MSEGKNCAKGLWFPDGNLIIRAGDRVCLVHKSVLASHSPVLADMFSIPQPDIADMVDGIPAMTFPDPPKEVLHWLRAMLVPGYFDMHPHAMDLVRLFAVLRLSHKYDVQHLRRRALGYLASLLPVDVEAAQTPWYWHGAPLDFFIPTYAVAHEVGALWLIPSIIYRLHA</sequence>
<accession>A0A550CNZ7</accession>
<name>A0A550CNZ7_9AGAR</name>
<dbReference type="Proteomes" id="UP000320762">
    <property type="component" value="Unassembled WGS sequence"/>
</dbReference>